<reference evidence="2" key="1">
    <citation type="submission" date="2023-06" db="EMBL/GenBank/DDBJ databases">
        <title>Genomic analysis of the entomopathogenic nematode Steinernema hermaphroditum.</title>
        <authorList>
            <person name="Schwarz E.M."/>
            <person name="Heppert J.K."/>
            <person name="Baniya A."/>
            <person name="Schwartz H.T."/>
            <person name="Tan C.-H."/>
            <person name="Antoshechkin I."/>
            <person name="Sternberg P.W."/>
            <person name="Goodrich-Blair H."/>
            <person name="Dillman A.R."/>
        </authorList>
    </citation>
    <scope>NUCLEOTIDE SEQUENCE</scope>
    <source>
        <strain evidence="2">PS9179</strain>
        <tissue evidence="2">Whole animal</tissue>
    </source>
</reference>
<dbReference type="EMBL" id="JAUCMV010000001">
    <property type="protein sequence ID" value="KAK0422601.1"/>
    <property type="molecule type" value="Genomic_DNA"/>
</dbReference>
<accession>A0AA39IDW8</accession>
<gene>
    <name evidence="2" type="ORF">QR680_007664</name>
</gene>
<comment type="caution">
    <text evidence="2">The sequence shown here is derived from an EMBL/GenBank/DDBJ whole genome shotgun (WGS) entry which is preliminary data.</text>
</comment>
<evidence type="ECO:0000256" key="1">
    <source>
        <dbReference type="SAM" id="MobiDB-lite"/>
    </source>
</evidence>
<name>A0AA39IDW8_9BILA</name>
<dbReference type="Proteomes" id="UP001175271">
    <property type="component" value="Unassembled WGS sequence"/>
</dbReference>
<evidence type="ECO:0000313" key="3">
    <source>
        <dbReference type="Proteomes" id="UP001175271"/>
    </source>
</evidence>
<keyword evidence="3" id="KW-1185">Reference proteome</keyword>
<feature type="compositionally biased region" description="Acidic residues" evidence="1">
    <location>
        <begin position="149"/>
        <end position="185"/>
    </location>
</feature>
<evidence type="ECO:0000313" key="2">
    <source>
        <dbReference type="EMBL" id="KAK0422601.1"/>
    </source>
</evidence>
<protein>
    <submittedName>
        <fullName evidence="2">Uncharacterized protein</fullName>
    </submittedName>
</protein>
<proteinExistence type="predicted"/>
<sequence length="317" mass="36900">MKAPESFADLSRDVIDDIMDVTFMNTEPRELPLYAIAGPWHDSFFAKLDVSNDVVWHETGIVEGTLSFVRVRQANYTYKHSGPGGYISTLIIHCFVPIGNIKGLKQCIQDTRRDVELVVGSFLSYDYKFDWSILRDVLRLTVRRVNDEDYEDMDTSSEESSSSEEEEEEEEEQKWEEEEEEEDEESLVKFLDAQMAGDKLVSLKINCPIEVNEQRCLDLVLKPNFERLELDQQLSFDVCRQIYEHFKATDSVCRHTKVVSFNYEEDPRHSTNEVRGRLRRLIGTDHDYAVVNTNHPDMIVYVKIGTKRITISLMYKQ</sequence>
<dbReference type="AlphaFoldDB" id="A0AA39IDW8"/>
<feature type="region of interest" description="Disordered" evidence="1">
    <location>
        <begin position="149"/>
        <end position="187"/>
    </location>
</feature>
<organism evidence="2 3">
    <name type="scientific">Steinernema hermaphroditum</name>
    <dbReference type="NCBI Taxonomy" id="289476"/>
    <lineage>
        <taxon>Eukaryota</taxon>
        <taxon>Metazoa</taxon>
        <taxon>Ecdysozoa</taxon>
        <taxon>Nematoda</taxon>
        <taxon>Chromadorea</taxon>
        <taxon>Rhabditida</taxon>
        <taxon>Tylenchina</taxon>
        <taxon>Panagrolaimomorpha</taxon>
        <taxon>Strongyloidoidea</taxon>
        <taxon>Steinernematidae</taxon>
        <taxon>Steinernema</taxon>
    </lineage>
</organism>